<reference evidence="2 3" key="1">
    <citation type="submission" date="2015-03" db="EMBL/GenBank/DDBJ databases">
        <authorList>
            <person name="Hassan Y.I."/>
            <person name="Lepp D."/>
            <person name="Li X.-Z."/>
            <person name="Zhou T."/>
        </authorList>
    </citation>
    <scope>NUCLEOTIDE SEQUENCE [LARGE SCALE GENOMIC DNA]</scope>
    <source>
        <strain evidence="2 3">BD-c194</strain>
    </source>
</reference>
<dbReference type="Gene3D" id="3.30.1460.30">
    <property type="entry name" value="YgaC/TfoX-N like chaperone"/>
    <property type="match status" value="1"/>
</dbReference>
<evidence type="ECO:0000313" key="3">
    <source>
        <dbReference type="Proteomes" id="UP000033632"/>
    </source>
</evidence>
<evidence type="ECO:0000313" key="2">
    <source>
        <dbReference type="EMBL" id="KKB10515.1"/>
    </source>
</evidence>
<dbReference type="SUPFAM" id="SSF159894">
    <property type="entry name" value="YgaC/TfoX-N like"/>
    <property type="match status" value="1"/>
</dbReference>
<comment type="caution">
    <text evidence="2">The sequence shown here is derived from an EMBL/GenBank/DDBJ whole genome shotgun (WGS) entry which is preliminary data.</text>
</comment>
<protein>
    <recommendedName>
        <fullName evidence="1">TfoX N-terminal domain-containing protein</fullName>
    </recommendedName>
</protein>
<keyword evidence="3" id="KW-1185">Reference proteome</keyword>
<dbReference type="OrthoDB" id="214902at2"/>
<dbReference type="PATRIC" id="fig|443610.3.peg.1780"/>
<dbReference type="RefSeq" id="WP_046109927.1">
    <property type="nucleotide sequence ID" value="NZ_JZEX01000147.1"/>
</dbReference>
<accession>A0A0F5FPM6</accession>
<dbReference type="Pfam" id="PF04993">
    <property type="entry name" value="TfoX_N"/>
    <property type="match status" value="1"/>
</dbReference>
<dbReference type="Proteomes" id="UP000033632">
    <property type="component" value="Unassembled WGS sequence"/>
</dbReference>
<dbReference type="InterPro" id="IPR007076">
    <property type="entry name" value="TfoX_N"/>
</dbReference>
<sequence length="111" mass="12128">MSQAAEHLADRIRLLLGDRPGIREQKMFGGVAFMLNGNMMVGPLKDGGLLVRVSKESYERVLARPGASPMTMTGRTMSGFIQVEGDAVEDDEDLSEWIAIAESYVKTLPAK</sequence>
<proteinExistence type="predicted"/>
<gene>
    <name evidence="2" type="ORF">VE25_17400</name>
</gene>
<organism evidence="2 3">
    <name type="scientific">Devosia geojensis</name>
    <dbReference type="NCBI Taxonomy" id="443610"/>
    <lineage>
        <taxon>Bacteria</taxon>
        <taxon>Pseudomonadati</taxon>
        <taxon>Pseudomonadota</taxon>
        <taxon>Alphaproteobacteria</taxon>
        <taxon>Hyphomicrobiales</taxon>
        <taxon>Devosiaceae</taxon>
        <taxon>Devosia</taxon>
    </lineage>
</organism>
<evidence type="ECO:0000259" key="1">
    <source>
        <dbReference type="Pfam" id="PF04993"/>
    </source>
</evidence>
<name>A0A0F5FPM6_9HYPH</name>
<dbReference type="AlphaFoldDB" id="A0A0F5FPM6"/>
<dbReference type="STRING" id="443610.VE25_17400"/>
<dbReference type="EMBL" id="JZEX01000147">
    <property type="protein sequence ID" value="KKB10515.1"/>
    <property type="molecule type" value="Genomic_DNA"/>
</dbReference>
<feature type="domain" description="TfoX N-terminal" evidence="1">
    <location>
        <begin position="16"/>
        <end position="101"/>
    </location>
</feature>